<name>A0A212JNZ0_9BACT</name>
<proteinExistence type="predicted"/>
<accession>A0A212JNZ0</accession>
<sequence length="294" mass="33297">MSTISQNTYTECSPMKTYYRSIFILLSFLLFACTSENEEAQRQLNTARQLYSQAEYALAKQTLDSLKANHPKAFPQLQAGILLLDSIRRGENEQIIAQCDSLISSFEPKVEQEKTKFSFQQNKQYQETGSYIPKESVTSSITSTTLRSGVEENGQLYIESVFIGGQKHNKIKILSKDGSFAESIPVNDDGLNYRFSNMGKTYEVIRFSGSKENGIAKFIFSNTSKPLSVTLDGQGRYTYTLSQQVKSAISKSYQLSVMMLQLDSLKTAKEKAEFHIYYLDNKKDSTNTYNTKLQ</sequence>
<evidence type="ECO:0000313" key="1">
    <source>
        <dbReference type="EMBL" id="SBW01137.1"/>
    </source>
</evidence>
<gene>
    <name evidence="1" type="ORF">KL86DYS2_11974</name>
</gene>
<dbReference type="EMBL" id="FLUL01000001">
    <property type="protein sequence ID" value="SBW01137.1"/>
    <property type="molecule type" value="Genomic_DNA"/>
</dbReference>
<protein>
    <submittedName>
        <fullName evidence="1">Uncharacterized protein</fullName>
    </submittedName>
</protein>
<organism evidence="1">
    <name type="scientific">uncultured Dysgonomonas sp</name>
    <dbReference type="NCBI Taxonomy" id="206096"/>
    <lineage>
        <taxon>Bacteria</taxon>
        <taxon>Pseudomonadati</taxon>
        <taxon>Bacteroidota</taxon>
        <taxon>Bacteroidia</taxon>
        <taxon>Bacteroidales</taxon>
        <taxon>Dysgonomonadaceae</taxon>
        <taxon>Dysgonomonas</taxon>
        <taxon>environmental samples</taxon>
    </lineage>
</organism>
<dbReference type="AlphaFoldDB" id="A0A212JNZ0"/>
<reference evidence="1" key="1">
    <citation type="submission" date="2016-04" db="EMBL/GenBank/DDBJ databases">
        <authorList>
            <person name="Evans L.H."/>
            <person name="Alamgir A."/>
            <person name="Owens N."/>
            <person name="Weber N.D."/>
            <person name="Virtaneva K."/>
            <person name="Barbian K."/>
            <person name="Babar A."/>
            <person name="Rosenke K."/>
        </authorList>
    </citation>
    <scope>NUCLEOTIDE SEQUENCE</scope>
    <source>
        <strain evidence="1">86-2</strain>
    </source>
</reference>